<dbReference type="EMBL" id="GL379927">
    <property type="protein sequence ID" value="EGT35892.1"/>
    <property type="molecule type" value="Genomic_DNA"/>
</dbReference>
<evidence type="ECO:0000259" key="1">
    <source>
        <dbReference type="Pfam" id="PF01827"/>
    </source>
</evidence>
<name>G0NQQ5_CAEBE</name>
<sequence length="225" mass="26452">MLDNIKERLMSRLPPPHQPITDIRIDIKTDKIVLDMKLITTKNVTVTYCKENFKNFVEDFLKILRHQSEVLDFFCVFNHQENDQSMNRISKTLLDSSRTSLEKLKVKSIDLVSMGCMKTAMDIIFSLDSRELKSINLIFNGKEISDFDEIYGLVRWNQGERLRLEVMVNHFSIQNMRAVRELLHHPSIFESITIHYKSIGDKDVEAFFAPFLPKKEFDHCLEFSF</sequence>
<evidence type="ECO:0000313" key="2">
    <source>
        <dbReference type="EMBL" id="EGT35892.1"/>
    </source>
</evidence>
<dbReference type="InterPro" id="IPR002900">
    <property type="entry name" value="DUF38/FTH_CAE_spp"/>
</dbReference>
<reference evidence="3" key="1">
    <citation type="submission" date="2011-07" db="EMBL/GenBank/DDBJ databases">
        <authorList>
            <consortium name="Caenorhabditis brenneri Sequencing and Analysis Consortium"/>
            <person name="Wilson R.K."/>
        </authorList>
    </citation>
    <scope>NUCLEOTIDE SEQUENCE [LARGE SCALE GENOMIC DNA]</scope>
    <source>
        <strain evidence="3">PB2801</strain>
    </source>
</reference>
<dbReference type="AlphaFoldDB" id="G0NQQ5"/>
<dbReference type="Proteomes" id="UP000008068">
    <property type="component" value="Unassembled WGS sequence"/>
</dbReference>
<feature type="domain" description="DUF38" evidence="1">
    <location>
        <begin position="89"/>
        <end position="175"/>
    </location>
</feature>
<keyword evidence="3" id="KW-1185">Reference proteome</keyword>
<dbReference type="HOGENOM" id="CLU_1230865_0_0_1"/>
<dbReference type="Pfam" id="PF01827">
    <property type="entry name" value="FTH"/>
    <property type="match status" value="1"/>
</dbReference>
<organism evidence="3">
    <name type="scientific">Caenorhabditis brenneri</name>
    <name type="common">Nematode worm</name>
    <dbReference type="NCBI Taxonomy" id="135651"/>
    <lineage>
        <taxon>Eukaryota</taxon>
        <taxon>Metazoa</taxon>
        <taxon>Ecdysozoa</taxon>
        <taxon>Nematoda</taxon>
        <taxon>Chromadorea</taxon>
        <taxon>Rhabditida</taxon>
        <taxon>Rhabditina</taxon>
        <taxon>Rhabditomorpha</taxon>
        <taxon>Rhabditoidea</taxon>
        <taxon>Rhabditidae</taxon>
        <taxon>Peloderinae</taxon>
        <taxon>Caenorhabditis</taxon>
    </lineage>
</organism>
<accession>G0NQQ5</accession>
<gene>
    <name evidence="2" type="ORF">CAEBREN_24828</name>
</gene>
<proteinExistence type="predicted"/>
<dbReference type="InParanoid" id="G0NQQ5"/>
<protein>
    <recommendedName>
        <fullName evidence="1">DUF38 domain-containing protein</fullName>
    </recommendedName>
</protein>
<evidence type="ECO:0000313" key="3">
    <source>
        <dbReference type="Proteomes" id="UP000008068"/>
    </source>
</evidence>